<comment type="catalytic activity">
    <reaction evidence="8">
        <text>a D-alpha-amino acid + O2 + H2O = a 2-oxocarboxylate + H2O2 + NH4(+)</text>
        <dbReference type="Rhea" id="RHEA:21816"/>
        <dbReference type="ChEBI" id="CHEBI:15377"/>
        <dbReference type="ChEBI" id="CHEBI:15379"/>
        <dbReference type="ChEBI" id="CHEBI:16240"/>
        <dbReference type="ChEBI" id="CHEBI:28938"/>
        <dbReference type="ChEBI" id="CHEBI:35179"/>
        <dbReference type="ChEBI" id="CHEBI:59871"/>
        <dbReference type="EC" id="1.4.3.3"/>
    </reaction>
    <physiologicalReaction direction="left-to-right" evidence="8">
        <dbReference type="Rhea" id="RHEA:21817"/>
    </physiologicalReaction>
</comment>
<dbReference type="Gene3D" id="3.30.9.10">
    <property type="entry name" value="D-Amino Acid Oxidase, subunit A, domain 2"/>
    <property type="match status" value="1"/>
</dbReference>
<dbReference type="InterPro" id="IPR006076">
    <property type="entry name" value="FAD-dep_OxRdtase"/>
</dbReference>
<dbReference type="Gene3D" id="3.40.50.720">
    <property type="entry name" value="NAD(P)-binding Rossmann-like Domain"/>
    <property type="match status" value="1"/>
</dbReference>
<proteinExistence type="inferred from homology"/>
<comment type="caution">
    <text evidence="11">The sequence shown here is derived from an EMBL/GenBank/DDBJ whole genome shotgun (WGS) entry which is preliminary data.</text>
</comment>
<evidence type="ECO:0000313" key="11">
    <source>
        <dbReference type="EMBL" id="NMN95565.1"/>
    </source>
</evidence>
<reference evidence="11 12" key="1">
    <citation type="submission" date="2019-05" db="EMBL/GenBank/DDBJ databases">
        <authorList>
            <person name="Lee S.D."/>
        </authorList>
    </citation>
    <scope>NUCLEOTIDE SEQUENCE [LARGE SCALE GENOMIC DNA]</scope>
    <source>
        <strain evidence="11 12">YC2-7</strain>
    </source>
</reference>
<comment type="similarity">
    <text evidence="2">Belongs to the DAMOX/DASOX family.</text>
</comment>
<feature type="binding site" evidence="9">
    <location>
        <begin position="294"/>
        <end position="299"/>
    </location>
    <ligand>
        <name>FAD</name>
        <dbReference type="ChEBI" id="CHEBI:57692"/>
    </ligand>
</feature>
<dbReference type="GO" id="GO:0003884">
    <property type="term" value="F:D-amino-acid oxidase activity"/>
    <property type="evidence" value="ECO:0007669"/>
    <property type="project" value="UniProtKB-EC"/>
</dbReference>
<evidence type="ECO:0000256" key="2">
    <source>
        <dbReference type="ARBA" id="ARBA00006730"/>
    </source>
</evidence>
<dbReference type="EMBL" id="VCQU01000003">
    <property type="protein sequence ID" value="NMN95565.1"/>
    <property type="molecule type" value="Genomic_DNA"/>
</dbReference>
<accession>A0A848K9H9</accession>
<keyword evidence="4 9" id="KW-0274">FAD</keyword>
<dbReference type="GO" id="GO:0005737">
    <property type="term" value="C:cytoplasm"/>
    <property type="evidence" value="ECO:0007669"/>
    <property type="project" value="TreeGrafter"/>
</dbReference>
<dbReference type="AlphaFoldDB" id="A0A848K9H9"/>
<dbReference type="RefSeq" id="WP_169586551.1">
    <property type="nucleotide sequence ID" value="NZ_VCQU01000003.1"/>
</dbReference>
<dbReference type="SUPFAM" id="SSF54373">
    <property type="entry name" value="FAD-linked reductases, C-terminal domain"/>
    <property type="match status" value="1"/>
</dbReference>
<dbReference type="GO" id="GO:0019478">
    <property type="term" value="P:D-amino acid catabolic process"/>
    <property type="evidence" value="ECO:0007669"/>
    <property type="project" value="TreeGrafter"/>
</dbReference>
<evidence type="ECO:0000256" key="4">
    <source>
        <dbReference type="ARBA" id="ARBA00022827"/>
    </source>
</evidence>
<evidence type="ECO:0000256" key="7">
    <source>
        <dbReference type="ARBA" id="ARBA00039751"/>
    </source>
</evidence>
<evidence type="ECO:0000256" key="3">
    <source>
        <dbReference type="ARBA" id="ARBA00022630"/>
    </source>
</evidence>
<dbReference type="PANTHER" id="PTHR11530">
    <property type="entry name" value="D-AMINO ACID OXIDASE"/>
    <property type="match status" value="1"/>
</dbReference>
<evidence type="ECO:0000256" key="5">
    <source>
        <dbReference type="ARBA" id="ARBA00023002"/>
    </source>
</evidence>
<dbReference type="PIRSF" id="PIRSF000189">
    <property type="entry name" value="D-aa_oxidase"/>
    <property type="match status" value="1"/>
</dbReference>
<evidence type="ECO:0000313" key="12">
    <source>
        <dbReference type="Proteomes" id="UP000535543"/>
    </source>
</evidence>
<dbReference type="GO" id="GO:0071949">
    <property type="term" value="F:FAD binding"/>
    <property type="evidence" value="ECO:0007669"/>
    <property type="project" value="InterPro"/>
</dbReference>
<reference evidence="11 12" key="2">
    <citation type="submission" date="2020-06" db="EMBL/GenBank/DDBJ databases">
        <title>Antribacter stalactiti gen. nov., sp. nov., a new member of the family Nacardiaceae isolated from a cave.</title>
        <authorList>
            <person name="Kim I.S."/>
        </authorList>
    </citation>
    <scope>NUCLEOTIDE SEQUENCE [LARGE SCALE GENOMIC DNA]</scope>
    <source>
        <strain evidence="11 12">YC2-7</strain>
    </source>
</reference>
<feature type="binding site" evidence="9">
    <location>
        <position position="295"/>
    </location>
    <ligand>
        <name>D-dopa</name>
        <dbReference type="ChEBI" id="CHEBI:149689"/>
    </ligand>
</feature>
<evidence type="ECO:0000256" key="9">
    <source>
        <dbReference type="PIRSR" id="PIRSR000189-1"/>
    </source>
</evidence>
<dbReference type="InterPro" id="IPR023209">
    <property type="entry name" value="DAO"/>
</dbReference>
<keyword evidence="5" id="KW-0560">Oxidoreductase</keyword>
<feature type="binding site" evidence="9">
    <location>
        <position position="269"/>
    </location>
    <ligand>
        <name>D-dopa</name>
        <dbReference type="ChEBI" id="CHEBI:149689"/>
    </ligand>
</feature>
<dbReference type="Pfam" id="PF01266">
    <property type="entry name" value="DAO"/>
    <property type="match status" value="1"/>
</dbReference>
<evidence type="ECO:0000256" key="8">
    <source>
        <dbReference type="ARBA" id="ARBA00049547"/>
    </source>
</evidence>
<name>A0A848K9H9_9NOCA</name>
<keyword evidence="12" id="KW-1185">Reference proteome</keyword>
<feature type="binding site" evidence="9">
    <location>
        <begin position="33"/>
        <end position="34"/>
    </location>
    <ligand>
        <name>FAD</name>
        <dbReference type="ChEBI" id="CHEBI:57692"/>
    </ligand>
</feature>
<organism evidence="11 12">
    <name type="scientific">Antrihabitans stalactiti</name>
    <dbReference type="NCBI Taxonomy" id="2584121"/>
    <lineage>
        <taxon>Bacteria</taxon>
        <taxon>Bacillati</taxon>
        <taxon>Actinomycetota</taxon>
        <taxon>Actinomycetes</taxon>
        <taxon>Mycobacteriales</taxon>
        <taxon>Nocardiaceae</taxon>
        <taxon>Antrihabitans</taxon>
    </lineage>
</organism>
<sequence length="330" mass="35331">MTNEVVVIGAGVIGLSSALELVRAGKRVTVIADRKPAETVSAVAAAIWEPYDAFPRDMVLRWSLDALTTFNELAADPSTGVHLREGVNLQREADKHAWWAGGVVAARPASPDELPDGAISGEVCTLPVITMPVYLEWLLQRCSESGVTFEWRSLASLDEVGHGDCPIVVAAGLRAGELVAGEKLVPVRGQIVRLANPGLTRWYIDEDNPSGTTYIIPRVDDVICGGTNEPGVTVADADPVVAEAILARARRLEPMLEQAEVLADVVGFRPGRESVRLDATEYSDRRVVHCYGHGGAGVTTSWGAARDVVRLVDGKPIENSDSSNFSRSTT</sequence>
<dbReference type="Proteomes" id="UP000535543">
    <property type="component" value="Unassembled WGS sequence"/>
</dbReference>
<dbReference type="PANTHER" id="PTHR11530:SF11">
    <property type="entry name" value="D-ASPARTATE OXIDASE"/>
    <property type="match status" value="1"/>
</dbReference>
<protein>
    <recommendedName>
        <fullName evidence="7">D-amino-acid oxidase</fullName>
        <ecNumber evidence="6">1.4.3.3</ecNumber>
    </recommendedName>
</protein>
<dbReference type="EC" id="1.4.3.3" evidence="6"/>
<feature type="domain" description="FAD dependent oxidoreductase" evidence="10">
    <location>
        <begin position="5"/>
        <end position="310"/>
    </location>
</feature>
<gene>
    <name evidence="11" type="ORF">FGL95_11025</name>
</gene>
<comment type="cofactor">
    <cofactor evidence="1 9">
        <name>FAD</name>
        <dbReference type="ChEBI" id="CHEBI:57692"/>
    </cofactor>
</comment>
<dbReference type="SUPFAM" id="SSF51971">
    <property type="entry name" value="Nucleotide-binding domain"/>
    <property type="match status" value="1"/>
</dbReference>
<evidence type="ECO:0000256" key="6">
    <source>
        <dbReference type="ARBA" id="ARBA00039101"/>
    </source>
</evidence>
<feature type="binding site" evidence="9">
    <location>
        <position position="214"/>
    </location>
    <ligand>
        <name>D-dopa</name>
        <dbReference type="ChEBI" id="CHEBI:149689"/>
    </ligand>
</feature>
<keyword evidence="3" id="KW-0285">Flavoprotein</keyword>
<evidence type="ECO:0000259" key="10">
    <source>
        <dbReference type="Pfam" id="PF01266"/>
    </source>
</evidence>
<evidence type="ECO:0000256" key="1">
    <source>
        <dbReference type="ARBA" id="ARBA00001974"/>
    </source>
</evidence>